<reference evidence="4" key="1">
    <citation type="journal article" date="2014" name="Int. J. Syst. Evol. Microbiol.">
        <title>Complete genome sequence of Corynebacterium casei LMG S-19264T (=DSM 44701T), isolated from a smear-ripened cheese.</title>
        <authorList>
            <consortium name="US DOE Joint Genome Institute (JGI-PGF)"/>
            <person name="Walter F."/>
            <person name="Albersmeier A."/>
            <person name="Kalinowski J."/>
            <person name="Ruckert C."/>
        </authorList>
    </citation>
    <scope>NUCLEOTIDE SEQUENCE</scope>
    <source>
        <strain evidence="4">CGMCC 1.15179</strain>
    </source>
</reference>
<feature type="chain" id="PRO_5035150366" description="LPXTG cell wall anchor domain-containing protein" evidence="3">
    <location>
        <begin position="30"/>
        <end position="462"/>
    </location>
</feature>
<feature type="region of interest" description="Disordered" evidence="1">
    <location>
        <begin position="136"/>
        <end position="161"/>
    </location>
</feature>
<sequence>MKRTARTVSLVWLFAFALVLLVSPLQVLASDEYTVAVSAQADGNTIQVDGKVMGSDTEAAALEGKFVFALIEKEQKVEKDRADYPVANTDATTSAAHTFENVEPGDYYVKVHFEGTVNQGGDVKIEGDSNVVTVGNSNTGADDTGDITGEGGTGSDNDTTGGNNTIVNDNEVQQKDIHIDAFPLDSEDGVTGTKVNAVLDVMGTQQAGGSGINGDWTITISKKSNGTVVDEKSKSGHEGPSYEDVLNVTEEGQYVVKVTFDGTVDGAATKGEGTKEYSIPEPGEEPVAGDEELKTGYSFENGKHVLTTVMLNAEEAHGNWLIAFVHEDNVDNPTEDQIIWDEKVGHNRVIASYEFDKLKPGHYYGISLFEGEADGEETGLYEEFEFTVAKDGTVKPGPGNGDKGSGKIDPDQAKKQIDDIKGGHMPKTGSDSPLGTYIGLGVLFLGLIILVVWKLCTRMTNN</sequence>
<keyword evidence="2" id="KW-0812">Transmembrane</keyword>
<evidence type="ECO:0000313" key="4">
    <source>
        <dbReference type="EMBL" id="GGE03799.1"/>
    </source>
</evidence>
<feature type="region of interest" description="Disordered" evidence="1">
    <location>
        <begin position="267"/>
        <end position="287"/>
    </location>
</feature>
<protein>
    <recommendedName>
        <fullName evidence="6">LPXTG cell wall anchor domain-containing protein</fullName>
    </recommendedName>
</protein>
<reference evidence="4" key="2">
    <citation type="submission" date="2020-09" db="EMBL/GenBank/DDBJ databases">
        <authorList>
            <person name="Sun Q."/>
            <person name="Zhou Y."/>
        </authorList>
    </citation>
    <scope>NUCLEOTIDE SEQUENCE</scope>
    <source>
        <strain evidence="4">CGMCC 1.15179</strain>
    </source>
</reference>
<keyword evidence="5" id="KW-1185">Reference proteome</keyword>
<feature type="compositionally biased region" description="Basic and acidic residues" evidence="1">
    <location>
        <begin position="404"/>
        <end position="413"/>
    </location>
</feature>
<dbReference type="Proteomes" id="UP000625210">
    <property type="component" value="Unassembled WGS sequence"/>
</dbReference>
<keyword evidence="2" id="KW-1133">Transmembrane helix</keyword>
<dbReference type="AlphaFoldDB" id="A0A8J2YBI6"/>
<feature type="region of interest" description="Disordered" evidence="1">
    <location>
        <begin position="392"/>
        <end position="413"/>
    </location>
</feature>
<evidence type="ECO:0000256" key="3">
    <source>
        <dbReference type="SAM" id="SignalP"/>
    </source>
</evidence>
<dbReference type="RefSeq" id="WP_188645968.1">
    <property type="nucleotide sequence ID" value="NZ_BMHQ01000001.1"/>
</dbReference>
<evidence type="ECO:0000256" key="1">
    <source>
        <dbReference type="SAM" id="MobiDB-lite"/>
    </source>
</evidence>
<evidence type="ECO:0000256" key="2">
    <source>
        <dbReference type="SAM" id="Phobius"/>
    </source>
</evidence>
<accession>A0A8J2YBI6</accession>
<dbReference type="EMBL" id="BMHQ01000001">
    <property type="protein sequence ID" value="GGE03799.1"/>
    <property type="molecule type" value="Genomic_DNA"/>
</dbReference>
<feature type="signal peptide" evidence="3">
    <location>
        <begin position="1"/>
        <end position="29"/>
    </location>
</feature>
<proteinExistence type="predicted"/>
<organism evidence="4 5">
    <name type="scientific">Marinithermofilum abyssi</name>
    <dbReference type="NCBI Taxonomy" id="1571185"/>
    <lineage>
        <taxon>Bacteria</taxon>
        <taxon>Bacillati</taxon>
        <taxon>Bacillota</taxon>
        <taxon>Bacilli</taxon>
        <taxon>Bacillales</taxon>
        <taxon>Thermoactinomycetaceae</taxon>
        <taxon>Marinithermofilum</taxon>
    </lineage>
</organism>
<evidence type="ECO:0000313" key="5">
    <source>
        <dbReference type="Proteomes" id="UP000625210"/>
    </source>
</evidence>
<name>A0A8J2YBI6_9BACL</name>
<comment type="caution">
    <text evidence="4">The sequence shown here is derived from an EMBL/GenBank/DDBJ whole genome shotgun (WGS) entry which is preliminary data.</text>
</comment>
<evidence type="ECO:0008006" key="6">
    <source>
        <dbReference type="Google" id="ProtNLM"/>
    </source>
</evidence>
<keyword evidence="3" id="KW-0732">Signal</keyword>
<keyword evidence="2" id="KW-0472">Membrane</keyword>
<gene>
    <name evidence="4" type="ORF">GCM10011571_00880</name>
</gene>
<dbReference type="NCBIfam" id="TIGR01167">
    <property type="entry name" value="LPXTG_anchor"/>
    <property type="match status" value="1"/>
</dbReference>
<feature type="transmembrane region" description="Helical" evidence="2">
    <location>
        <begin position="434"/>
        <end position="456"/>
    </location>
</feature>